<dbReference type="GO" id="GO:0046872">
    <property type="term" value="F:metal ion binding"/>
    <property type="evidence" value="ECO:0007669"/>
    <property type="project" value="InterPro"/>
</dbReference>
<dbReference type="InterPro" id="IPR039697">
    <property type="entry name" value="Alcohol_dehydrogenase_Fe"/>
</dbReference>
<dbReference type="CDD" id="cd08180">
    <property type="entry name" value="PDD"/>
    <property type="match status" value="1"/>
</dbReference>
<name>A0AB72Z937_LISIO</name>
<reference evidence="5 6" key="1">
    <citation type="submission" date="2011-08" db="EMBL/GenBank/DDBJ databases">
        <authorList>
            <person name="Weinstock G."/>
            <person name="Sodergren E."/>
            <person name="Clifton S."/>
            <person name="Fulton L."/>
            <person name="Fulton B."/>
            <person name="Courtney L."/>
            <person name="Fronick C."/>
            <person name="Harrison M."/>
            <person name="Strong C."/>
            <person name="Farmer C."/>
            <person name="Delahaunty K."/>
            <person name="Markovic C."/>
            <person name="Hall O."/>
            <person name="Minx P."/>
            <person name="Tomlinson C."/>
            <person name="Mitreva M."/>
            <person name="Hou S."/>
            <person name="Chen J."/>
            <person name="Wollam A."/>
            <person name="Pepin K.H."/>
            <person name="Johnson M."/>
            <person name="Bhonagiri V."/>
            <person name="Zhang X."/>
            <person name="Suruliraj S."/>
            <person name="Warren W."/>
            <person name="Chinwalla A."/>
            <person name="Mardis E.R."/>
            <person name="Wilson R.K."/>
        </authorList>
    </citation>
    <scope>NUCLEOTIDE SEQUENCE [LARGE SCALE GENOMIC DNA]</scope>
    <source>
        <strain evidence="5 6">ATCC 33091</strain>
    </source>
</reference>
<dbReference type="SUPFAM" id="SSF56796">
    <property type="entry name" value="Dehydroquinate synthase-like"/>
    <property type="match status" value="1"/>
</dbReference>
<keyword evidence="2" id="KW-0560">Oxidoreductase</keyword>
<feature type="domain" description="Fe-containing alcohol dehydrogenase-like C-terminal" evidence="4">
    <location>
        <begin position="192"/>
        <end position="399"/>
    </location>
</feature>
<dbReference type="AlphaFoldDB" id="A0AB72Z937"/>
<keyword evidence="6" id="KW-1185">Reference proteome</keyword>
<evidence type="ECO:0000313" key="6">
    <source>
        <dbReference type="Proteomes" id="UP000003597"/>
    </source>
</evidence>
<gene>
    <name evidence="5" type="ORF">HMPREF0557_01826</name>
</gene>
<evidence type="ECO:0000259" key="3">
    <source>
        <dbReference type="Pfam" id="PF00465"/>
    </source>
</evidence>
<dbReference type="Gene3D" id="3.40.50.1970">
    <property type="match status" value="1"/>
</dbReference>
<dbReference type="InterPro" id="IPR001670">
    <property type="entry name" value="ADH_Fe/GldA"/>
</dbReference>
<dbReference type="FunFam" id="1.20.1090.10:FF:000001">
    <property type="entry name" value="Aldehyde-alcohol dehydrogenase"/>
    <property type="match status" value="1"/>
</dbReference>
<dbReference type="InterPro" id="IPR018211">
    <property type="entry name" value="ADH_Fe_CS"/>
</dbReference>
<comment type="caution">
    <text evidence="5">The sequence shown here is derived from an EMBL/GenBank/DDBJ whole genome shotgun (WGS) entry which is preliminary data.</text>
</comment>
<evidence type="ECO:0000259" key="4">
    <source>
        <dbReference type="Pfam" id="PF25137"/>
    </source>
</evidence>
<evidence type="ECO:0000256" key="2">
    <source>
        <dbReference type="ARBA" id="ARBA00023002"/>
    </source>
</evidence>
<dbReference type="Pfam" id="PF00465">
    <property type="entry name" value="Fe-ADH"/>
    <property type="match status" value="1"/>
</dbReference>
<sequence length="401" mass="43347">MEEEISLLKASFFSFKKLGGNLMQKVSFKTDLYIGQGATDRLLDFKDKQIFIVTDPFMVSSGMINAITEKIDKSNTYTIFSDIIPDPPIENVVAGIEVLNECDANLMIAIGGGSAIDAAKAMKFFGQKLGTVRAMPFIVIPTTSGTGSEVTSFSVITNKEKAIKYPLITDAILPDEAILDADLVKSVPPAITADTGMDVLTHALEAYVSTKANDYSDAMAEKVIQLVFTYLERAYKDGNDLEAREKMHNASCLAGMAFNITSLGLNHGIAHTAGAKFKIPHGRMNTLLLPHVISYNAGLTSDFGNNPDNRAAERYTAIAKLLKMPASNTRLGVRSLINAIKQLQKKLNMPTTLSECGVSRTDLNEHIAQIAEGALNDGCTATNPRTPTETDVSAILEKMLA</sequence>
<dbReference type="PANTHER" id="PTHR11496:SF83">
    <property type="entry name" value="HYDROXYACID-OXOACID TRANSHYDROGENASE, MITOCHONDRIAL"/>
    <property type="match status" value="1"/>
</dbReference>
<dbReference type="InterPro" id="IPR056798">
    <property type="entry name" value="ADH_Fe_C"/>
</dbReference>
<dbReference type="EMBL" id="AGCN01000032">
    <property type="protein sequence ID" value="EHN61086.1"/>
    <property type="molecule type" value="Genomic_DNA"/>
</dbReference>
<dbReference type="Pfam" id="PF25137">
    <property type="entry name" value="ADH_Fe_C"/>
    <property type="match status" value="1"/>
</dbReference>
<dbReference type="PANTHER" id="PTHR11496">
    <property type="entry name" value="ALCOHOL DEHYDROGENASE"/>
    <property type="match status" value="1"/>
</dbReference>
<evidence type="ECO:0000256" key="1">
    <source>
        <dbReference type="ARBA" id="ARBA00007358"/>
    </source>
</evidence>
<feature type="domain" description="Alcohol dehydrogenase iron-type/glycerol dehydrogenase GldA" evidence="3">
    <location>
        <begin position="31"/>
        <end position="180"/>
    </location>
</feature>
<dbReference type="Gene3D" id="1.20.1090.10">
    <property type="entry name" value="Dehydroquinate synthase-like - alpha domain"/>
    <property type="match status" value="1"/>
</dbReference>
<dbReference type="FunFam" id="3.40.50.1970:FF:000003">
    <property type="entry name" value="Alcohol dehydrogenase, iron-containing"/>
    <property type="match status" value="1"/>
</dbReference>
<dbReference type="PROSITE" id="PS00913">
    <property type="entry name" value="ADH_IRON_1"/>
    <property type="match status" value="1"/>
</dbReference>
<evidence type="ECO:0000313" key="5">
    <source>
        <dbReference type="EMBL" id="EHN61086.1"/>
    </source>
</evidence>
<comment type="similarity">
    <text evidence="1">Belongs to the iron-containing alcohol dehydrogenase family.</text>
</comment>
<accession>A0AB72Z937</accession>
<proteinExistence type="inferred from homology"/>
<organism evidence="5 6">
    <name type="scientific">Listeria innocua ATCC 33091</name>
    <dbReference type="NCBI Taxonomy" id="1002366"/>
    <lineage>
        <taxon>Bacteria</taxon>
        <taxon>Bacillati</taxon>
        <taxon>Bacillota</taxon>
        <taxon>Bacilli</taxon>
        <taxon>Bacillales</taxon>
        <taxon>Listeriaceae</taxon>
        <taxon>Listeria</taxon>
    </lineage>
</organism>
<protein>
    <submittedName>
        <fullName evidence="5">Alcohol dehydrogenase, iron-dependent</fullName>
    </submittedName>
</protein>
<dbReference type="GO" id="GO:0004022">
    <property type="term" value="F:alcohol dehydrogenase (NAD+) activity"/>
    <property type="evidence" value="ECO:0007669"/>
    <property type="project" value="UniProtKB-ARBA"/>
</dbReference>
<dbReference type="Proteomes" id="UP000003597">
    <property type="component" value="Unassembled WGS sequence"/>
</dbReference>